<dbReference type="Proteomes" id="UP000829069">
    <property type="component" value="Chromosome"/>
</dbReference>
<name>A0ABY3W7N1_9MICC</name>
<protein>
    <submittedName>
        <fullName evidence="4">Molybdopterin-dependent oxidoreductase</fullName>
    </submittedName>
</protein>
<feature type="transmembrane region" description="Helical" evidence="2">
    <location>
        <begin position="130"/>
        <end position="148"/>
    </location>
</feature>
<evidence type="ECO:0000256" key="2">
    <source>
        <dbReference type="SAM" id="Phobius"/>
    </source>
</evidence>
<accession>A0ABY3W7N1</accession>
<evidence type="ECO:0000259" key="3">
    <source>
        <dbReference type="Pfam" id="PF00174"/>
    </source>
</evidence>
<dbReference type="Pfam" id="PF00174">
    <property type="entry name" value="Oxidored_molyb"/>
    <property type="match status" value="1"/>
</dbReference>
<feature type="transmembrane region" description="Helical" evidence="2">
    <location>
        <begin position="75"/>
        <end position="98"/>
    </location>
</feature>
<feature type="region of interest" description="Disordered" evidence="1">
    <location>
        <begin position="501"/>
        <end position="529"/>
    </location>
</feature>
<dbReference type="InterPro" id="IPR014756">
    <property type="entry name" value="Ig_E-set"/>
</dbReference>
<dbReference type="InterPro" id="IPR000572">
    <property type="entry name" value="OxRdtase_Mopterin-bd_dom"/>
</dbReference>
<keyword evidence="2" id="KW-0472">Membrane</keyword>
<organism evidence="4 5">
    <name type="scientific">Arthrobacter sulfonylureivorans</name>
    <dbReference type="NCBI Taxonomy" id="2486855"/>
    <lineage>
        <taxon>Bacteria</taxon>
        <taxon>Bacillati</taxon>
        <taxon>Actinomycetota</taxon>
        <taxon>Actinomycetes</taxon>
        <taxon>Micrococcales</taxon>
        <taxon>Micrococcaceae</taxon>
        <taxon>Arthrobacter</taxon>
    </lineage>
</organism>
<gene>
    <name evidence="4" type="ORF">MNQ99_02820</name>
</gene>
<dbReference type="SUPFAM" id="SSF81296">
    <property type="entry name" value="E set domains"/>
    <property type="match status" value="1"/>
</dbReference>
<reference evidence="4 5" key="1">
    <citation type="submission" date="2022-03" db="EMBL/GenBank/DDBJ databases">
        <title>Isotopic signatures of nitrous oxide derived from detoxification processes.</title>
        <authorList>
            <person name="Behrendt U."/>
            <person name="Buchen C."/>
            <person name="Well R."/>
            <person name="Ulrich A."/>
            <person name="Rohe L."/>
            <person name="Kolb S."/>
            <person name="Schloter M."/>
            <person name="Horn M.A."/>
            <person name="Augustin J."/>
        </authorList>
    </citation>
    <scope>NUCLEOTIDE SEQUENCE [LARGE SCALE GENOMIC DNA]</scope>
    <source>
        <strain evidence="4 5">S4-C24</strain>
    </source>
</reference>
<dbReference type="SUPFAM" id="SSF56524">
    <property type="entry name" value="Oxidoreductase molybdopterin-binding domain"/>
    <property type="match status" value="1"/>
</dbReference>
<evidence type="ECO:0000256" key="1">
    <source>
        <dbReference type="SAM" id="MobiDB-lite"/>
    </source>
</evidence>
<dbReference type="InterPro" id="IPR036374">
    <property type="entry name" value="OxRdtase_Mopterin-bd_sf"/>
</dbReference>
<feature type="transmembrane region" description="Helical" evidence="2">
    <location>
        <begin position="105"/>
        <end position="124"/>
    </location>
</feature>
<dbReference type="Gene3D" id="2.60.40.650">
    <property type="match status" value="1"/>
</dbReference>
<dbReference type="PANTHER" id="PTHR19372">
    <property type="entry name" value="SULFITE REDUCTASE"/>
    <property type="match status" value="1"/>
</dbReference>
<sequence length="529" mass="54872">MAAPPVSKAAVLTAWMPAMLAGIVSAAVLFAVAELAAAFFGPAASPFGSVGAAVVELSPPWLTEFAISTFATADKLVLFISMGIGATILAAGIGVLALRNWTAGALAVAALGVGMVVCVLTRAGAVPADAIPTALGTAVGLFCLRWLIRLLPGPAAPAAGAGADSDAATQDSDQGRRTFLATAGLMAGAAVVMGIAAGAVSAARNGARQVREALGLPAPARPAKPLPEGVQAPVDGAIPFVTPNAQFYRIDTALFVPSVDPADWQLRVHGLVEEDFSIGFQDLLAADLEESYTTLTCVSNEVGGGLAGNARWLGYPLRELLARARPLAEADMVLSTSIDGFTASTPLAVLTDARNALLAIGMNGEPLPLEHGFPVRMVVPGLYGYVSATKWVVDLEVTRFADKTAYWTSRGWSDHGPIKTASRIDVPRAGARVAAGRTAFAGTAWAQHRGISKVQVQLDDGDWADAKLAAEASVDTWRQWYVVRDDVSAGQHRLRVRAWDGDGKLQTETPAPPAPDGASGWHSIEFTAD</sequence>
<keyword evidence="5" id="KW-1185">Reference proteome</keyword>
<evidence type="ECO:0000313" key="4">
    <source>
        <dbReference type="EMBL" id="UNK46318.1"/>
    </source>
</evidence>
<keyword evidence="2" id="KW-0812">Transmembrane</keyword>
<dbReference type="RefSeq" id="WP_241914364.1">
    <property type="nucleotide sequence ID" value="NZ_CP093326.1"/>
</dbReference>
<feature type="transmembrane region" description="Helical" evidence="2">
    <location>
        <begin position="179"/>
        <end position="200"/>
    </location>
</feature>
<evidence type="ECO:0000313" key="5">
    <source>
        <dbReference type="Proteomes" id="UP000829069"/>
    </source>
</evidence>
<proteinExistence type="predicted"/>
<dbReference type="PANTHER" id="PTHR19372:SF7">
    <property type="entry name" value="SULFITE OXIDASE, MITOCHONDRIAL"/>
    <property type="match status" value="1"/>
</dbReference>
<dbReference type="Gene3D" id="3.90.420.10">
    <property type="entry name" value="Oxidoreductase, molybdopterin-binding domain"/>
    <property type="match status" value="1"/>
</dbReference>
<feature type="domain" description="Oxidoreductase molybdopterin-binding" evidence="3">
    <location>
        <begin position="256"/>
        <end position="405"/>
    </location>
</feature>
<dbReference type="EMBL" id="CP093326">
    <property type="protein sequence ID" value="UNK46318.1"/>
    <property type="molecule type" value="Genomic_DNA"/>
</dbReference>
<keyword evidence="2" id="KW-1133">Transmembrane helix</keyword>